<dbReference type="RefSeq" id="WP_188449326.1">
    <property type="nucleotide sequence ID" value="NZ_BMDW01000026.1"/>
</dbReference>
<reference evidence="3" key="1">
    <citation type="journal article" date="2019" name="Int. J. Syst. Evol. Microbiol.">
        <title>The Global Catalogue of Microorganisms (GCM) 10K type strain sequencing project: providing services to taxonomists for standard genome sequencing and annotation.</title>
        <authorList>
            <consortium name="The Broad Institute Genomics Platform"/>
            <consortium name="The Broad Institute Genome Sequencing Center for Infectious Disease"/>
            <person name="Wu L."/>
            <person name="Ma J."/>
        </authorList>
    </citation>
    <scope>NUCLEOTIDE SEQUENCE [LARGE SCALE GENOMIC DNA]</scope>
    <source>
        <strain evidence="3">CGMCC 1.10106</strain>
    </source>
</reference>
<dbReference type="InterPro" id="IPR029044">
    <property type="entry name" value="Nucleotide-diphossugar_trans"/>
</dbReference>
<keyword evidence="3" id="KW-1185">Reference proteome</keyword>
<evidence type="ECO:0008006" key="4">
    <source>
        <dbReference type="Google" id="ProtNLM"/>
    </source>
</evidence>
<sequence length="386" mass="39956">MLAGLIFATEDADDRAGVLAATLPFGGLTLIEFQARLLASAGASQIILVVARMTPELLGAISRIGRRGVAVDAVRTAIEAVEKLHPLARVLVVADGVVTTGDVVQSLAAAGQDTLLVTDQDDRHYERVGANAAWAGLALLDGNRIAEVAAMPRDYDFQSTLLRAAAQAGADQVRLDSHMAPGHGIERNAQALARRGNGTVAALVARPLRWADRFLFSPLVRLALPPLMTRAVPTMAALALALALAIAAVATIALGHPAIGMAVACVALLGGKIGASLAWVRDEGPLVRFTDYAVPAMAALAVSVVGYAADRPAGLILAVVLLIAAALLERAAPAEHQRRLWASPVAYPLVMLPLLIAGQPLVALASAGLYAAVTLAAAIEAFREKP</sequence>
<feature type="transmembrane region" description="Helical" evidence="1">
    <location>
        <begin position="292"/>
        <end position="309"/>
    </location>
</feature>
<protein>
    <recommendedName>
        <fullName evidence="4">Glycosyltransferase</fullName>
    </recommendedName>
</protein>
<comment type="caution">
    <text evidence="2">The sequence shown here is derived from an EMBL/GenBank/DDBJ whole genome shotgun (WGS) entry which is preliminary data.</text>
</comment>
<evidence type="ECO:0000313" key="2">
    <source>
        <dbReference type="EMBL" id="GGA59513.1"/>
    </source>
</evidence>
<dbReference type="EMBL" id="BMDW01000026">
    <property type="protein sequence ID" value="GGA59513.1"/>
    <property type="molecule type" value="Genomic_DNA"/>
</dbReference>
<feature type="transmembrane region" description="Helical" evidence="1">
    <location>
        <begin position="259"/>
        <end position="280"/>
    </location>
</feature>
<evidence type="ECO:0000256" key="1">
    <source>
        <dbReference type="SAM" id="Phobius"/>
    </source>
</evidence>
<gene>
    <name evidence="2" type="ORF">GCM10011395_32270</name>
</gene>
<dbReference type="Proteomes" id="UP000618591">
    <property type="component" value="Unassembled WGS sequence"/>
</dbReference>
<keyword evidence="1" id="KW-0812">Transmembrane</keyword>
<feature type="transmembrane region" description="Helical" evidence="1">
    <location>
        <begin position="315"/>
        <end position="332"/>
    </location>
</feature>
<dbReference type="SUPFAM" id="SSF53448">
    <property type="entry name" value="Nucleotide-diphospho-sugar transferases"/>
    <property type="match status" value="1"/>
</dbReference>
<proteinExistence type="predicted"/>
<name>A0ABQ1H6Y7_9SPHN</name>
<keyword evidence="1" id="KW-0472">Membrane</keyword>
<accession>A0ABQ1H6Y7</accession>
<evidence type="ECO:0000313" key="3">
    <source>
        <dbReference type="Proteomes" id="UP000618591"/>
    </source>
</evidence>
<keyword evidence="1" id="KW-1133">Transmembrane helix</keyword>
<organism evidence="2 3">
    <name type="scientific">Sphingomonas psychrolutea</name>
    <dbReference type="NCBI Taxonomy" id="1259676"/>
    <lineage>
        <taxon>Bacteria</taxon>
        <taxon>Pseudomonadati</taxon>
        <taxon>Pseudomonadota</taxon>
        <taxon>Alphaproteobacteria</taxon>
        <taxon>Sphingomonadales</taxon>
        <taxon>Sphingomonadaceae</taxon>
        <taxon>Sphingomonas</taxon>
    </lineage>
</organism>
<feature type="transmembrane region" description="Helical" evidence="1">
    <location>
        <begin position="231"/>
        <end position="253"/>
    </location>
</feature>